<evidence type="ECO:0000313" key="2">
    <source>
        <dbReference type="Proteomes" id="UP000214720"/>
    </source>
</evidence>
<protein>
    <submittedName>
        <fullName evidence="1">Uncharacterized protein</fullName>
    </submittedName>
</protein>
<evidence type="ECO:0000313" key="1">
    <source>
        <dbReference type="EMBL" id="OXC72255.1"/>
    </source>
</evidence>
<gene>
    <name evidence="1" type="ORF">BSU04_42285</name>
</gene>
<reference evidence="2" key="1">
    <citation type="submission" date="2017-01" db="EMBL/GenBank/DDBJ databases">
        <title>Genome Analysis of Deinococcus marmoris KOPRI26562.</title>
        <authorList>
            <person name="Kim J.H."/>
            <person name="Oh H.-M."/>
        </authorList>
    </citation>
    <scope>NUCLEOTIDE SEQUENCE [LARGE SCALE GENOMIC DNA]</scope>
    <source>
        <strain evidence="2">PAMC 26633</strain>
    </source>
</reference>
<name>A0A226WM40_CABSO</name>
<dbReference type="Proteomes" id="UP000214720">
    <property type="component" value="Unassembled WGS sequence"/>
</dbReference>
<organism evidence="1 2">
    <name type="scientific">Caballeronia sordidicola</name>
    <name type="common">Burkholderia sordidicola</name>
    <dbReference type="NCBI Taxonomy" id="196367"/>
    <lineage>
        <taxon>Bacteria</taxon>
        <taxon>Pseudomonadati</taxon>
        <taxon>Pseudomonadota</taxon>
        <taxon>Betaproteobacteria</taxon>
        <taxon>Burkholderiales</taxon>
        <taxon>Burkholderiaceae</taxon>
        <taxon>Caballeronia</taxon>
    </lineage>
</organism>
<proteinExistence type="predicted"/>
<dbReference type="EMBL" id="MTHB01000278">
    <property type="protein sequence ID" value="OXC72255.1"/>
    <property type="molecule type" value="Genomic_DNA"/>
</dbReference>
<dbReference type="AlphaFoldDB" id="A0A226WM40"/>
<accession>A0A226WM40</accession>
<sequence length="48" mass="5401">MKFTLAAKVRRVTLVASEKNDVQQALKHALTFFSMTFSFGCRLKPVPS</sequence>
<comment type="caution">
    <text evidence="1">The sequence shown here is derived from an EMBL/GenBank/DDBJ whole genome shotgun (WGS) entry which is preliminary data.</text>
</comment>